<keyword evidence="2" id="KW-1185">Reference proteome</keyword>
<accession>A0AAE1HXA6</accession>
<comment type="caution">
    <text evidence="1">The sequence shown here is derived from an EMBL/GenBank/DDBJ whole genome shotgun (WGS) entry which is preliminary data.</text>
</comment>
<evidence type="ECO:0000313" key="2">
    <source>
        <dbReference type="Proteomes" id="UP001219518"/>
    </source>
</evidence>
<name>A0AAE1HXA6_9NEOP</name>
<reference evidence="1" key="1">
    <citation type="submission" date="2021-07" db="EMBL/GenBank/DDBJ databases">
        <authorList>
            <person name="Catto M.A."/>
            <person name="Jacobson A."/>
            <person name="Kennedy G."/>
            <person name="Labadie P."/>
            <person name="Hunt B.G."/>
            <person name="Srinivasan R."/>
        </authorList>
    </citation>
    <scope>NUCLEOTIDE SEQUENCE</scope>
    <source>
        <strain evidence="1">PL_HMW_Pooled</strain>
        <tissue evidence="1">Head</tissue>
    </source>
</reference>
<reference evidence="1" key="2">
    <citation type="journal article" date="2023" name="BMC Genomics">
        <title>Pest status, molecular evolution, and epigenetic factors derived from the genome assembly of Frankliniella fusca, a thysanopteran phytovirus vector.</title>
        <authorList>
            <person name="Catto M.A."/>
            <person name="Labadie P.E."/>
            <person name="Jacobson A.L."/>
            <person name="Kennedy G.G."/>
            <person name="Srinivasan R."/>
            <person name="Hunt B.G."/>
        </authorList>
    </citation>
    <scope>NUCLEOTIDE SEQUENCE</scope>
    <source>
        <strain evidence="1">PL_HMW_Pooled</strain>
    </source>
</reference>
<dbReference type="Proteomes" id="UP001219518">
    <property type="component" value="Unassembled WGS sequence"/>
</dbReference>
<gene>
    <name evidence="1" type="ORF">KUF71_017664</name>
</gene>
<protein>
    <submittedName>
        <fullName evidence="1">Monomeric sarcosine oxidase</fullName>
    </submittedName>
</protein>
<sequence length="114" mass="12920">MYKPKQVVLFDVDDVSLFMFAEIEIIIVKCDKPIFICSYLETIGYFAEVRGYEVKRMSDKINWFAFDQEKLLDPSPLCMYKMSSGESVVVLKKGKGGKIATSACGYEGKPLLIL</sequence>
<organism evidence="1 2">
    <name type="scientific">Frankliniella fusca</name>
    <dbReference type="NCBI Taxonomy" id="407009"/>
    <lineage>
        <taxon>Eukaryota</taxon>
        <taxon>Metazoa</taxon>
        <taxon>Ecdysozoa</taxon>
        <taxon>Arthropoda</taxon>
        <taxon>Hexapoda</taxon>
        <taxon>Insecta</taxon>
        <taxon>Pterygota</taxon>
        <taxon>Neoptera</taxon>
        <taxon>Paraneoptera</taxon>
        <taxon>Thysanoptera</taxon>
        <taxon>Terebrantia</taxon>
        <taxon>Thripoidea</taxon>
        <taxon>Thripidae</taxon>
        <taxon>Frankliniella</taxon>
    </lineage>
</organism>
<dbReference type="EMBL" id="JAHWGI010001382">
    <property type="protein sequence ID" value="KAK3929198.1"/>
    <property type="molecule type" value="Genomic_DNA"/>
</dbReference>
<evidence type="ECO:0000313" key="1">
    <source>
        <dbReference type="EMBL" id="KAK3929198.1"/>
    </source>
</evidence>
<dbReference type="AlphaFoldDB" id="A0AAE1HXA6"/>
<proteinExistence type="predicted"/>